<evidence type="ECO:0000259" key="1">
    <source>
        <dbReference type="Pfam" id="PF20241"/>
    </source>
</evidence>
<reference evidence="2 3" key="1">
    <citation type="submission" date="2019-11" db="EMBL/GenBank/DDBJ databases">
        <title>Whole genome sequence of Oryza granulata.</title>
        <authorList>
            <person name="Li W."/>
        </authorList>
    </citation>
    <scope>NUCLEOTIDE SEQUENCE [LARGE SCALE GENOMIC DNA]</scope>
    <source>
        <strain evidence="3">cv. Menghai</strain>
        <tissue evidence="2">Leaf</tissue>
    </source>
</reference>
<dbReference type="OrthoDB" id="686435at2759"/>
<organism evidence="2 3">
    <name type="scientific">Oryza meyeriana var. granulata</name>
    <dbReference type="NCBI Taxonomy" id="110450"/>
    <lineage>
        <taxon>Eukaryota</taxon>
        <taxon>Viridiplantae</taxon>
        <taxon>Streptophyta</taxon>
        <taxon>Embryophyta</taxon>
        <taxon>Tracheophyta</taxon>
        <taxon>Spermatophyta</taxon>
        <taxon>Magnoliopsida</taxon>
        <taxon>Liliopsida</taxon>
        <taxon>Poales</taxon>
        <taxon>Poaceae</taxon>
        <taxon>BOP clade</taxon>
        <taxon>Oryzoideae</taxon>
        <taxon>Oryzeae</taxon>
        <taxon>Oryzinae</taxon>
        <taxon>Oryza</taxon>
        <taxon>Oryza meyeriana</taxon>
    </lineage>
</organism>
<evidence type="ECO:0000313" key="2">
    <source>
        <dbReference type="EMBL" id="KAF0914135.1"/>
    </source>
</evidence>
<dbReference type="EMBL" id="SPHZ02000006">
    <property type="protein sequence ID" value="KAF0914138.1"/>
    <property type="molecule type" value="Genomic_DNA"/>
</dbReference>
<feature type="domain" description="DUF6598" evidence="1">
    <location>
        <begin position="218"/>
        <end position="450"/>
    </location>
</feature>
<dbReference type="AlphaFoldDB" id="A0A6G1DMS3"/>
<sequence length="474" mass="53735">MADTDERWRATVIDVGGDADAVRERSLPTTTTRRLLELAWGEEKARTVVVDLVGSQRPTECERRLCPSPCSDVIPSRHGSGSGEMGHMDERCARDIKHGIMSAAEKMKPELEPERGTNCNEELKCGEEKVLETKLELKPKPSKNWNKELTWEGKVVEVLHIVRRWEFTEFDPKLEWFVPTRLCAFNIAFFDHDKESKAGLGPPIHSLTSSDYRDLETSVNVISIKVVESDVGYPISIFGTVLARDQYDYRCVYLFRRGRDDPQIITSPEDMLTLTGPKRGLGATDYMFFEFNLKIKGDEGVDKDFSKGVLAYHAVIQAKKLKTLLLTSWLSIVEFAFAPVEYAVEATLAVKILEGTSFFTGRVTAWTTGNDENEIVLYDSEVAGTRTEIRADGSVQLNRRLVAVPLNEELVLNICVLEVEVEAESFEFILGHDDEECTCKQGPYEVQVKIMWTAVKTRRRRQMWKHIDGIELLC</sequence>
<keyword evidence="3" id="KW-1185">Reference proteome</keyword>
<dbReference type="InterPro" id="IPR046533">
    <property type="entry name" value="DUF6598"/>
</dbReference>
<dbReference type="PANTHER" id="PTHR33065:SF186">
    <property type="entry name" value="OS08G0134900 PROTEIN"/>
    <property type="match status" value="1"/>
</dbReference>
<evidence type="ECO:0000313" key="3">
    <source>
        <dbReference type="Proteomes" id="UP000479710"/>
    </source>
</evidence>
<dbReference type="Proteomes" id="UP000479710">
    <property type="component" value="Unassembled WGS sequence"/>
</dbReference>
<proteinExistence type="predicted"/>
<dbReference type="EMBL" id="SPHZ02000006">
    <property type="protein sequence ID" value="KAF0914137.1"/>
    <property type="molecule type" value="Genomic_DNA"/>
</dbReference>
<dbReference type="EMBL" id="SPHZ02000006">
    <property type="protein sequence ID" value="KAF0914136.1"/>
    <property type="molecule type" value="Genomic_DNA"/>
</dbReference>
<name>A0A6G1DMS3_9ORYZ</name>
<protein>
    <recommendedName>
        <fullName evidence="1">DUF6598 domain-containing protein</fullName>
    </recommendedName>
</protein>
<dbReference type="Pfam" id="PF20241">
    <property type="entry name" value="DUF6598"/>
    <property type="match status" value="1"/>
</dbReference>
<dbReference type="PANTHER" id="PTHR33065">
    <property type="entry name" value="OS07G0486400 PROTEIN"/>
    <property type="match status" value="1"/>
</dbReference>
<comment type="caution">
    <text evidence="2">The sequence shown here is derived from an EMBL/GenBank/DDBJ whole genome shotgun (WGS) entry which is preliminary data.</text>
</comment>
<gene>
    <name evidence="2" type="ORF">E2562_026525</name>
</gene>
<dbReference type="EMBL" id="SPHZ02000006">
    <property type="protein sequence ID" value="KAF0914135.1"/>
    <property type="molecule type" value="Genomic_DNA"/>
</dbReference>
<accession>A0A6G1DMS3</accession>